<evidence type="ECO:0000259" key="3">
    <source>
        <dbReference type="PROSITE" id="PS51186"/>
    </source>
</evidence>
<evidence type="ECO:0000313" key="5">
    <source>
        <dbReference type="Proteomes" id="UP000531251"/>
    </source>
</evidence>
<keyword evidence="1 4" id="KW-0808">Transferase</keyword>
<reference evidence="4 5" key="1">
    <citation type="submission" date="2020-03" db="EMBL/GenBank/DDBJ databases">
        <title>Genomic Encyclopedia of Type Strains, Phase IV (KMG-IV): sequencing the most valuable type-strain genomes for metagenomic binning, comparative biology and taxonomic classification.</title>
        <authorList>
            <person name="Goeker M."/>
        </authorList>
    </citation>
    <scope>NUCLEOTIDE SEQUENCE [LARGE SCALE GENOMIC DNA]</scope>
    <source>
        <strain evidence="4 5">DSM 7225</strain>
    </source>
</reference>
<protein>
    <submittedName>
        <fullName evidence="4">GNAT superfamily N-acetyltransferase</fullName>
    </submittedName>
</protein>
<dbReference type="SUPFAM" id="SSF55729">
    <property type="entry name" value="Acyl-CoA N-acyltransferases (Nat)"/>
    <property type="match status" value="1"/>
</dbReference>
<evidence type="ECO:0000256" key="1">
    <source>
        <dbReference type="ARBA" id="ARBA00022679"/>
    </source>
</evidence>
<evidence type="ECO:0000256" key="2">
    <source>
        <dbReference type="ARBA" id="ARBA00023315"/>
    </source>
</evidence>
<name>A0A7X6BCN4_9SPHN</name>
<accession>A0A7X6BCN4</accession>
<evidence type="ECO:0000313" key="4">
    <source>
        <dbReference type="EMBL" id="NJB97051.1"/>
    </source>
</evidence>
<dbReference type="PANTHER" id="PTHR43877">
    <property type="entry name" value="AMINOALKYLPHOSPHONATE N-ACETYLTRANSFERASE-RELATED-RELATED"/>
    <property type="match status" value="1"/>
</dbReference>
<dbReference type="Gene3D" id="3.40.630.30">
    <property type="match status" value="1"/>
</dbReference>
<feature type="domain" description="N-acetyltransferase" evidence="3">
    <location>
        <begin position="1"/>
        <end position="154"/>
    </location>
</feature>
<dbReference type="InterPro" id="IPR000182">
    <property type="entry name" value="GNAT_dom"/>
</dbReference>
<proteinExistence type="predicted"/>
<dbReference type="PANTHER" id="PTHR43877:SF2">
    <property type="entry name" value="AMINOALKYLPHOSPHONATE N-ACETYLTRANSFERASE-RELATED"/>
    <property type="match status" value="1"/>
</dbReference>
<dbReference type="AlphaFoldDB" id="A0A7X6BCN4"/>
<dbReference type="Proteomes" id="UP000531251">
    <property type="component" value="Unassembled WGS sequence"/>
</dbReference>
<sequence length="154" mass="17346">MIFRDATLADLPAIVAMLDDDALSRGREDASLPLNPRYEMAFTDIDRDPNQRLIVAEREGEVIGTMQLSYLPGIAFRGAWRGQIEAVRIASSVRGQGLGAQMIDWAVTECRARGCELVQLTSMRDRVDAHRFYEKLGWTKSHFGFKLKLDQDEG</sequence>
<keyword evidence="2" id="KW-0012">Acyltransferase</keyword>
<gene>
    <name evidence="4" type="ORF">GGR89_001357</name>
</gene>
<dbReference type="Pfam" id="PF00583">
    <property type="entry name" value="Acetyltransf_1"/>
    <property type="match status" value="1"/>
</dbReference>
<dbReference type="PROSITE" id="PS51186">
    <property type="entry name" value="GNAT"/>
    <property type="match status" value="1"/>
</dbReference>
<organism evidence="4 5">
    <name type="scientific">Sphingomonas trueperi</name>
    <dbReference type="NCBI Taxonomy" id="53317"/>
    <lineage>
        <taxon>Bacteria</taxon>
        <taxon>Pseudomonadati</taxon>
        <taxon>Pseudomonadota</taxon>
        <taxon>Alphaproteobacteria</taxon>
        <taxon>Sphingomonadales</taxon>
        <taxon>Sphingomonadaceae</taxon>
        <taxon>Sphingomonas</taxon>
    </lineage>
</organism>
<dbReference type="InterPro" id="IPR050832">
    <property type="entry name" value="Bact_Acetyltransf"/>
</dbReference>
<dbReference type="InterPro" id="IPR016181">
    <property type="entry name" value="Acyl_CoA_acyltransferase"/>
</dbReference>
<dbReference type="RefSeq" id="WP_125973342.1">
    <property type="nucleotide sequence ID" value="NZ_BAAADY010000002.1"/>
</dbReference>
<comment type="caution">
    <text evidence="4">The sequence shown here is derived from an EMBL/GenBank/DDBJ whole genome shotgun (WGS) entry which is preliminary data.</text>
</comment>
<dbReference type="EMBL" id="JAATJB010000003">
    <property type="protein sequence ID" value="NJB97051.1"/>
    <property type="molecule type" value="Genomic_DNA"/>
</dbReference>
<dbReference type="CDD" id="cd04301">
    <property type="entry name" value="NAT_SF"/>
    <property type="match status" value="1"/>
</dbReference>
<keyword evidence="5" id="KW-1185">Reference proteome</keyword>
<dbReference type="GO" id="GO:0016747">
    <property type="term" value="F:acyltransferase activity, transferring groups other than amino-acyl groups"/>
    <property type="evidence" value="ECO:0007669"/>
    <property type="project" value="InterPro"/>
</dbReference>